<dbReference type="Pfam" id="PF02622">
    <property type="entry name" value="DUF179"/>
    <property type="match status" value="1"/>
</dbReference>
<evidence type="ECO:0000256" key="1">
    <source>
        <dbReference type="ARBA" id="ARBA00009600"/>
    </source>
</evidence>
<dbReference type="GO" id="GO:0005829">
    <property type="term" value="C:cytosol"/>
    <property type="evidence" value="ECO:0007669"/>
    <property type="project" value="TreeGrafter"/>
</dbReference>
<dbReference type="SUPFAM" id="SSF143456">
    <property type="entry name" value="VC0467-like"/>
    <property type="match status" value="1"/>
</dbReference>
<dbReference type="PANTHER" id="PTHR30327">
    <property type="entry name" value="UNCHARACTERIZED PROTEIN YQGE"/>
    <property type="match status" value="1"/>
</dbReference>
<dbReference type="OrthoDB" id="9807486at2"/>
<dbReference type="PANTHER" id="PTHR30327:SF1">
    <property type="entry name" value="UPF0301 PROTEIN YQGE"/>
    <property type="match status" value="1"/>
</dbReference>
<gene>
    <name evidence="3" type="ORF">EQU50_01485</name>
</gene>
<dbReference type="Gene3D" id="3.40.1740.10">
    <property type="entry name" value="VC0467-like"/>
    <property type="match status" value="1"/>
</dbReference>
<accession>A0A4Q7DL88</accession>
<comment type="similarity">
    <text evidence="1 2">Belongs to the UPF0301 (AlgH) family.</text>
</comment>
<reference evidence="3 4" key="1">
    <citation type="submission" date="2018-10" db="EMBL/GenBank/DDBJ databases">
        <title>An updated phylogeny of the Alphaproteobacteria reveals that the parasitic Rickettsiales and Holosporales have independent origins.</title>
        <authorList>
            <person name="Munoz-Gomez S.A."/>
            <person name="Hess S."/>
            <person name="Burger G."/>
            <person name="Lang B.F."/>
            <person name="Susko E."/>
            <person name="Slamovits C.H."/>
            <person name="Roger A.J."/>
        </authorList>
    </citation>
    <scope>NUCLEOTIDE SEQUENCE [LARGE SCALE GENOMIC DNA]</scope>
    <source>
        <strain evidence="3">HOLO01</strain>
    </source>
</reference>
<dbReference type="EMBL" id="SCFB01000002">
    <property type="protein sequence ID" value="RZI46924.1"/>
    <property type="molecule type" value="Genomic_DNA"/>
</dbReference>
<dbReference type="Proteomes" id="UP000293550">
    <property type="component" value="Unassembled WGS sequence"/>
</dbReference>
<name>A0A4Q7DL88_9PROT</name>
<sequence length="202" mass="22648">MKNIMNQHRNNTSITNEGYLTGKLLIAMPFMQETLFKKTVIYICGHDTEGAIGLIINKNIRNFLFKDLIAQLHLNIEVSESLNHPKVYYGGPVEITRGFVLHSPDYKIDSTVVLDKHICITSTLEILRALAKKQGPENSLVCLGYTGWTAGQLETEIQDNDWIIIDATDDLIFKTSLEEKWHHSMAAIGVDPATLSIEIGHA</sequence>
<comment type="caution">
    <text evidence="3">The sequence shown here is derived from an EMBL/GenBank/DDBJ whole genome shotgun (WGS) entry which is preliminary data.</text>
</comment>
<protein>
    <recommendedName>
        <fullName evidence="2">UPF0301 protein EQU50_01485</fullName>
    </recommendedName>
</protein>
<evidence type="ECO:0000256" key="2">
    <source>
        <dbReference type="HAMAP-Rule" id="MF_00758"/>
    </source>
</evidence>
<dbReference type="AlphaFoldDB" id="A0A4Q7DL88"/>
<dbReference type="NCBIfam" id="NF001268">
    <property type="entry name" value="PRK00228.1-4"/>
    <property type="match status" value="1"/>
</dbReference>
<evidence type="ECO:0000313" key="4">
    <source>
        <dbReference type="Proteomes" id="UP000293550"/>
    </source>
</evidence>
<dbReference type="HAMAP" id="MF_00758">
    <property type="entry name" value="UPF0301"/>
    <property type="match status" value="1"/>
</dbReference>
<dbReference type="RefSeq" id="WP_130153394.1">
    <property type="nucleotide sequence ID" value="NZ_SCFB01000002.1"/>
</dbReference>
<dbReference type="InterPro" id="IPR003774">
    <property type="entry name" value="AlgH-like"/>
</dbReference>
<proteinExistence type="inferred from homology"/>
<organism evidence="3 4">
    <name type="scientific">Candidatus Finniella inopinata</name>
    <dbReference type="NCBI Taxonomy" id="1696036"/>
    <lineage>
        <taxon>Bacteria</taxon>
        <taxon>Pseudomonadati</taxon>
        <taxon>Pseudomonadota</taxon>
        <taxon>Alphaproteobacteria</taxon>
        <taxon>Holosporales</taxon>
        <taxon>Candidatus Paracaedibacteraceae</taxon>
        <taxon>Candidatus Finniella</taxon>
    </lineage>
</organism>
<evidence type="ECO:0000313" key="3">
    <source>
        <dbReference type="EMBL" id="RZI46924.1"/>
    </source>
</evidence>
<keyword evidence="4" id="KW-1185">Reference proteome</keyword>